<dbReference type="AlphaFoldDB" id="A0A9W5QPC1"/>
<accession>A0A9W5QPC1</accession>
<dbReference type="Pfam" id="PF13700">
    <property type="entry name" value="DUF4158"/>
    <property type="match status" value="1"/>
</dbReference>
<dbReference type="Proteomes" id="UP000014009">
    <property type="component" value="Unassembled WGS sequence"/>
</dbReference>
<evidence type="ECO:0000313" key="3">
    <source>
        <dbReference type="Proteomes" id="UP000014009"/>
    </source>
</evidence>
<sequence length="145" mass="17219">MKTRELLTVEQREYFYEVPEHMDEREILRYYTISDEELQIINKQRGAANRLGFAIQITYLRFPGRPLSANEKVPDFIVHTIAKQLRHATLMAFLIHIYAFLTDQGIEMLEKLMGRMFNRGEKKLKDHFQKDGKAINEKVRLYAKV</sequence>
<proteinExistence type="predicted"/>
<reference evidence="2 3" key="1">
    <citation type="submission" date="2012-12" db="EMBL/GenBank/DDBJ databases">
        <title>The Genome Sequence of Bacillus cereus HuB4-4.</title>
        <authorList>
            <consortium name="The Broad Institute Genome Sequencing Platform"/>
            <consortium name="The Broad Institute Genome Sequencing Center for Infectious Disease"/>
            <person name="Feldgarden M."/>
            <person name="Van der Auwera G.A."/>
            <person name="Mahillon J."/>
            <person name="Duprez V."/>
            <person name="Timmery S."/>
            <person name="Mattelet C."/>
            <person name="Dierick K."/>
            <person name="Sun M."/>
            <person name="Yu Z."/>
            <person name="Zhu L."/>
            <person name="Hu X."/>
            <person name="Shank E.B."/>
            <person name="Swiecicka I."/>
            <person name="Hansen B.M."/>
            <person name="Andrup L."/>
            <person name="Walker B."/>
            <person name="Young S.K."/>
            <person name="Zeng Q."/>
            <person name="Gargeya S."/>
            <person name="Fitzgerald M."/>
            <person name="Haas B."/>
            <person name="Abouelleil A."/>
            <person name="Alvarado L."/>
            <person name="Arachchi H.M."/>
            <person name="Berlin A.M."/>
            <person name="Chapman S.B."/>
            <person name="Dewar J."/>
            <person name="Goldberg J."/>
            <person name="Griggs A."/>
            <person name="Gujja S."/>
            <person name="Hansen M."/>
            <person name="Howarth C."/>
            <person name="Imamovic A."/>
            <person name="Larimer J."/>
            <person name="McCowan C."/>
            <person name="Murphy C."/>
            <person name="Neiman D."/>
            <person name="Pearson M."/>
            <person name="Priest M."/>
            <person name="Roberts A."/>
            <person name="Saif S."/>
            <person name="Shea T."/>
            <person name="Sisk P."/>
            <person name="Sykes S."/>
            <person name="Wortman J."/>
            <person name="Nusbaum C."/>
            <person name="Birren B."/>
        </authorList>
    </citation>
    <scope>NUCLEOTIDE SEQUENCE [LARGE SCALE GENOMIC DNA]</scope>
    <source>
        <strain evidence="2 3">HuB4-4</strain>
    </source>
</reference>
<gene>
    <name evidence="2" type="ORF">IGM_05817</name>
</gene>
<protein>
    <recommendedName>
        <fullName evidence="1">DUF4158 domain-containing protein</fullName>
    </recommendedName>
</protein>
<name>A0A9W5QPC1_BACCE</name>
<evidence type="ECO:0000259" key="1">
    <source>
        <dbReference type="Pfam" id="PF13700"/>
    </source>
</evidence>
<feature type="domain" description="DUF4158" evidence="1">
    <location>
        <begin position="6"/>
        <end position="87"/>
    </location>
</feature>
<dbReference type="EMBL" id="AHEF01000095">
    <property type="protein sequence ID" value="EOP80847.1"/>
    <property type="molecule type" value="Genomic_DNA"/>
</dbReference>
<evidence type="ECO:0000313" key="2">
    <source>
        <dbReference type="EMBL" id="EOP80847.1"/>
    </source>
</evidence>
<organism evidence="2 3">
    <name type="scientific">Bacillus cereus HuB4-4</name>
    <dbReference type="NCBI Taxonomy" id="1053211"/>
    <lineage>
        <taxon>Bacteria</taxon>
        <taxon>Bacillati</taxon>
        <taxon>Bacillota</taxon>
        <taxon>Bacilli</taxon>
        <taxon>Bacillales</taxon>
        <taxon>Bacillaceae</taxon>
        <taxon>Bacillus</taxon>
        <taxon>Bacillus cereus group</taxon>
    </lineage>
</organism>
<comment type="caution">
    <text evidence="2">The sequence shown here is derived from an EMBL/GenBank/DDBJ whole genome shotgun (WGS) entry which is preliminary data.</text>
</comment>
<dbReference type="InterPro" id="IPR025296">
    <property type="entry name" value="DUF4158"/>
</dbReference>